<dbReference type="GO" id="GO:0016616">
    <property type="term" value="F:oxidoreductase activity, acting on the CH-OH group of donors, NAD or NADP as acceptor"/>
    <property type="evidence" value="ECO:0007669"/>
    <property type="project" value="TreeGrafter"/>
</dbReference>
<evidence type="ECO:0008006" key="5">
    <source>
        <dbReference type="Google" id="ProtNLM"/>
    </source>
</evidence>
<dbReference type="Gene3D" id="3.40.50.720">
    <property type="entry name" value="NAD(P)-binding Rossmann-like Domain"/>
    <property type="match status" value="1"/>
</dbReference>
<dbReference type="Proteomes" id="UP001151529">
    <property type="component" value="Chromosome 2"/>
</dbReference>
<evidence type="ECO:0000256" key="1">
    <source>
        <dbReference type="ARBA" id="ARBA00022857"/>
    </source>
</evidence>
<reference evidence="3" key="2">
    <citation type="journal article" date="2023" name="Int. J. Mol. Sci.">
        <title>De Novo Assembly and Annotation of 11 Diverse Shrub Willow (Salix) Genomes Reveals Novel Gene Organization in Sex-Linked Regions.</title>
        <authorList>
            <person name="Hyden B."/>
            <person name="Feng K."/>
            <person name="Yates T.B."/>
            <person name="Jawdy S."/>
            <person name="Cereghino C."/>
            <person name="Smart L.B."/>
            <person name="Muchero W."/>
        </authorList>
    </citation>
    <scope>NUCLEOTIDE SEQUENCE [LARGE SCALE GENOMIC DNA]</scope>
    <source>
        <tissue evidence="3">Shoot tip</tissue>
    </source>
</reference>
<reference evidence="3" key="1">
    <citation type="submission" date="2022-11" db="EMBL/GenBank/DDBJ databases">
        <authorList>
            <person name="Hyden B.L."/>
            <person name="Feng K."/>
            <person name="Yates T."/>
            <person name="Jawdy S."/>
            <person name="Smart L.B."/>
            <person name="Muchero W."/>
        </authorList>
    </citation>
    <scope>NUCLEOTIDE SEQUENCE</scope>
    <source>
        <tissue evidence="3">Shoot tip</tissue>
    </source>
</reference>
<dbReference type="InterPro" id="IPR050425">
    <property type="entry name" value="NAD(P)_dehydrat-like"/>
</dbReference>
<protein>
    <recommendedName>
        <fullName evidence="5">NAD-dependent epimerase/dehydratase domain-containing protein</fullName>
    </recommendedName>
</protein>
<dbReference type="InterPro" id="IPR036291">
    <property type="entry name" value="NAD(P)-bd_dom_sf"/>
</dbReference>
<dbReference type="PANTHER" id="PTHR10366:SF563">
    <property type="entry name" value="CINNAMOYL-COA REDUCTASE 16"/>
    <property type="match status" value="1"/>
</dbReference>
<dbReference type="EMBL" id="JAPFFL010000004">
    <property type="protein sequence ID" value="KAJ6729873.1"/>
    <property type="molecule type" value="Genomic_DNA"/>
</dbReference>
<keyword evidence="4" id="KW-1185">Reference proteome</keyword>
<gene>
    <name evidence="3" type="ORF">OIU85_020747</name>
</gene>
<accession>A0A9Q0UH33</accession>
<keyword evidence="2" id="KW-0560">Oxidoreductase</keyword>
<dbReference type="AlphaFoldDB" id="A0A9Q0UH33"/>
<dbReference type="SUPFAM" id="SSF51735">
    <property type="entry name" value="NAD(P)-binding Rossmann-fold domains"/>
    <property type="match status" value="1"/>
</dbReference>
<name>A0A9Q0UH33_SALVM</name>
<sequence length="125" mass="13977">MPASVLASLAMVLGNREQYGSLIETSMVHIDDVARAHIFLLQNPEAKGRYICSSHMITIEEMSKFLSAKFPEYPIPTLEYLKDVKGSKSSDVSSKKLLDSGFKFRYGLDEMFDGAVQCCKEKGFL</sequence>
<keyword evidence="1" id="KW-0521">NADP</keyword>
<organism evidence="3 4">
    <name type="scientific">Salix viminalis</name>
    <name type="common">Common osier</name>
    <name type="synonym">Basket willow</name>
    <dbReference type="NCBI Taxonomy" id="40686"/>
    <lineage>
        <taxon>Eukaryota</taxon>
        <taxon>Viridiplantae</taxon>
        <taxon>Streptophyta</taxon>
        <taxon>Embryophyta</taxon>
        <taxon>Tracheophyta</taxon>
        <taxon>Spermatophyta</taxon>
        <taxon>Magnoliopsida</taxon>
        <taxon>eudicotyledons</taxon>
        <taxon>Gunneridae</taxon>
        <taxon>Pentapetalae</taxon>
        <taxon>rosids</taxon>
        <taxon>fabids</taxon>
        <taxon>Malpighiales</taxon>
        <taxon>Salicaceae</taxon>
        <taxon>Saliceae</taxon>
        <taxon>Salix</taxon>
    </lineage>
</organism>
<dbReference type="PANTHER" id="PTHR10366">
    <property type="entry name" value="NAD DEPENDENT EPIMERASE/DEHYDRATASE"/>
    <property type="match status" value="1"/>
</dbReference>
<comment type="caution">
    <text evidence="3">The sequence shown here is derived from an EMBL/GenBank/DDBJ whole genome shotgun (WGS) entry which is preliminary data.</text>
</comment>
<proteinExistence type="predicted"/>
<evidence type="ECO:0000313" key="3">
    <source>
        <dbReference type="EMBL" id="KAJ6729873.1"/>
    </source>
</evidence>
<evidence type="ECO:0000256" key="2">
    <source>
        <dbReference type="ARBA" id="ARBA00023002"/>
    </source>
</evidence>
<evidence type="ECO:0000313" key="4">
    <source>
        <dbReference type="Proteomes" id="UP001151529"/>
    </source>
</evidence>
<dbReference type="OrthoDB" id="2735536at2759"/>